<feature type="region of interest" description="Disordered" evidence="1">
    <location>
        <begin position="1"/>
        <end position="60"/>
    </location>
</feature>
<evidence type="ECO:0000259" key="3">
    <source>
        <dbReference type="Pfam" id="PF12051"/>
    </source>
</evidence>
<proteinExistence type="predicted"/>
<dbReference type="InterPro" id="IPR053001">
    <property type="entry name" value="MNNG_permease-like"/>
</dbReference>
<name>A0A6A5V9Y4_9PLEO</name>
<feature type="compositionally biased region" description="Basic and acidic residues" evidence="1">
    <location>
        <begin position="40"/>
        <end position="53"/>
    </location>
</feature>
<keyword evidence="2" id="KW-0812">Transmembrane</keyword>
<feature type="transmembrane region" description="Helical" evidence="2">
    <location>
        <begin position="317"/>
        <end position="340"/>
    </location>
</feature>
<feature type="transmembrane region" description="Helical" evidence="2">
    <location>
        <begin position="433"/>
        <end position="454"/>
    </location>
</feature>
<evidence type="ECO:0000256" key="1">
    <source>
        <dbReference type="SAM" id="MobiDB-lite"/>
    </source>
</evidence>
<gene>
    <name evidence="4" type="ORF">BU23DRAFT_505781</name>
</gene>
<organism evidence="4 5">
    <name type="scientific">Bimuria novae-zelandiae CBS 107.79</name>
    <dbReference type="NCBI Taxonomy" id="1447943"/>
    <lineage>
        <taxon>Eukaryota</taxon>
        <taxon>Fungi</taxon>
        <taxon>Dikarya</taxon>
        <taxon>Ascomycota</taxon>
        <taxon>Pezizomycotina</taxon>
        <taxon>Dothideomycetes</taxon>
        <taxon>Pleosporomycetidae</taxon>
        <taxon>Pleosporales</taxon>
        <taxon>Massarineae</taxon>
        <taxon>Didymosphaeriaceae</taxon>
        <taxon>Bimuria</taxon>
    </lineage>
</organism>
<dbReference type="AlphaFoldDB" id="A0A6A5V9Y4"/>
<feature type="domain" description="DUF3533" evidence="3">
    <location>
        <begin position="109"/>
        <end position="500"/>
    </location>
</feature>
<sequence>MAALTPSLGCQIAPHYEHDYDSADSTSSGSEDEEEQNEAQEQREEVEAADLGKVETQQETAAIRTATRPTLKTRTRSTRREQPEQSVGFFHWKMAGVRLHVLKLWCRTNFILAVAIFALLSLFWGALFNQEKRIGSLGVWVVDFDGQGYEGVEPFVGPYVTRSIQSMVDTGGHHLGYTFRQPSDFVNDILKVRESVYDFKAWAAVIINPNATASLEAALRNGDDNYDPLGACQIIINSARDPSTVSTYINPALNTIQKTVIVNFGRQWITKLLANSSANDLGLGAVPQAISPGIDFTIYDLRPFGPPIATPATSIGLIYLIIISFFSFTFFLPIHLKYLSPRGHPPLHFTHLIAWRYTSTVISYFLLSCVYSLVSLAFLFPFSGSSGSHAWPEVGVTAYGRGTFMVYWMVNWLGMTALGLASENMAMMLGTPWTALWLIFWVISNVCTGFYPIALENTFYRWGYAWPIHNVAELTRQILFDLHPRIGLNLGVLVVWVVVDSILFPICCFYMRWNTIRVKKAAAAKDAAWQQQMEREREDPSLLARITTAQRKPA</sequence>
<keyword evidence="2" id="KW-0472">Membrane</keyword>
<keyword evidence="5" id="KW-1185">Reference proteome</keyword>
<dbReference type="Proteomes" id="UP000800036">
    <property type="component" value="Unassembled WGS sequence"/>
</dbReference>
<dbReference type="EMBL" id="ML976677">
    <property type="protein sequence ID" value="KAF1974021.1"/>
    <property type="molecule type" value="Genomic_DNA"/>
</dbReference>
<keyword evidence="2" id="KW-1133">Transmembrane helix</keyword>
<feature type="transmembrane region" description="Helical" evidence="2">
    <location>
        <begin position="361"/>
        <end position="382"/>
    </location>
</feature>
<dbReference type="InterPro" id="IPR022703">
    <property type="entry name" value="DUF3533"/>
</dbReference>
<dbReference type="PANTHER" id="PTHR34814:SF1">
    <property type="entry name" value="NITROSOGUANIDINE RESISTANCE PROTEIN SNG1"/>
    <property type="match status" value="1"/>
</dbReference>
<feature type="region of interest" description="Disordered" evidence="1">
    <location>
        <begin position="535"/>
        <end position="554"/>
    </location>
</feature>
<dbReference type="GO" id="GO:0016020">
    <property type="term" value="C:membrane"/>
    <property type="evidence" value="ECO:0007669"/>
    <property type="project" value="TreeGrafter"/>
</dbReference>
<feature type="transmembrane region" description="Helical" evidence="2">
    <location>
        <begin position="402"/>
        <end position="421"/>
    </location>
</feature>
<accession>A0A6A5V9Y4</accession>
<evidence type="ECO:0000256" key="2">
    <source>
        <dbReference type="SAM" id="Phobius"/>
    </source>
</evidence>
<feature type="transmembrane region" description="Helical" evidence="2">
    <location>
        <begin position="486"/>
        <end position="510"/>
    </location>
</feature>
<protein>
    <recommendedName>
        <fullName evidence="3">DUF3533 domain-containing protein</fullName>
    </recommendedName>
</protein>
<dbReference type="PANTHER" id="PTHR34814">
    <property type="entry name" value="NITROSOGUANIDINE RESISTANCE PROTEIN SNG1"/>
    <property type="match status" value="1"/>
</dbReference>
<feature type="transmembrane region" description="Helical" evidence="2">
    <location>
        <begin position="104"/>
        <end position="127"/>
    </location>
</feature>
<dbReference type="OrthoDB" id="2140105at2759"/>
<evidence type="ECO:0000313" key="4">
    <source>
        <dbReference type="EMBL" id="KAF1974021.1"/>
    </source>
</evidence>
<reference evidence="4" key="1">
    <citation type="journal article" date="2020" name="Stud. Mycol.">
        <title>101 Dothideomycetes genomes: a test case for predicting lifestyles and emergence of pathogens.</title>
        <authorList>
            <person name="Haridas S."/>
            <person name="Albert R."/>
            <person name="Binder M."/>
            <person name="Bloem J."/>
            <person name="Labutti K."/>
            <person name="Salamov A."/>
            <person name="Andreopoulos B."/>
            <person name="Baker S."/>
            <person name="Barry K."/>
            <person name="Bills G."/>
            <person name="Bluhm B."/>
            <person name="Cannon C."/>
            <person name="Castanera R."/>
            <person name="Culley D."/>
            <person name="Daum C."/>
            <person name="Ezra D."/>
            <person name="Gonzalez J."/>
            <person name="Henrissat B."/>
            <person name="Kuo A."/>
            <person name="Liang C."/>
            <person name="Lipzen A."/>
            <person name="Lutzoni F."/>
            <person name="Magnuson J."/>
            <person name="Mondo S."/>
            <person name="Nolan M."/>
            <person name="Ohm R."/>
            <person name="Pangilinan J."/>
            <person name="Park H.-J."/>
            <person name="Ramirez L."/>
            <person name="Alfaro M."/>
            <person name="Sun H."/>
            <person name="Tritt A."/>
            <person name="Yoshinaga Y."/>
            <person name="Zwiers L.-H."/>
            <person name="Turgeon B."/>
            <person name="Goodwin S."/>
            <person name="Spatafora J."/>
            <person name="Crous P."/>
            <person name="Grigoriev I."/>
        </authorList>
    </citation>
    <scope>NUCLEOTIDE SEQUENCE</scope>
    <source>
        <strain evidence="4">CBS 107.79</strain>
    </source>
</reference>
<evidence type="ECO:0000313" key="5">
    <source>
        <dbReference type="Proteomes" id="UP000800036"/>
    </source>
</evidence>
<dbReference type="Pfam" id="PF12051">
    <property type="entry name" value="DUF3533"/>
    <property type="match status" value="1"/>
</dbReference>